<dbReference type="PANTHER" id="PTHR37042:SF4">
    <property type="entry name" value="OUTER MEMBRANE PROTEIN RV1973"/>
    <property type="match status" value="1"/>
</dbReference>
<accession>A0A7I7SED5</accession>
<name>A0A7I7SED5_9MYCO</name>
<evidence type="ECO:0000313" key="4">
    <source>
        <dbReference type="Proteomes" id="UP000193577"/>
    </source>
</evidence>
<gene>
    <name evidence="3" type="ORF">B8W67_07000</name>
</gene>
<proteinExistence type="predicted"/>
<dbReference type="PANTHER" id="PTHR37042">
    <property type="entry name" value="OUTER MEMBRANE PROTEIN RV1973"/>
    <property type="match status" value="1"/>
</dbReference>
<dbReference type="OrthoDB" id="5188486at2"/>
<dbReference type="AlphaFoldDB" id="A0A7I7SED5"/>
<dbReference type="GO" id="GO:0016020">
    <property type="term" value="C:membrane"/>
    <property type="evidence" value="ECO:0007669"/>
    <property type="project" value="UniProtKB-SubCell"/>
</dbReference>
<dbReference type="Proteomes" id="UP000193577">
    <property type="component" value="Unassembled WGS sequence"/>
</dbReference>
<sequence>MTEVHDRIADTASVQTPPPARTPAPKGLSVRPAMLRRCAAATIAVTVLAALGYLGWQQWERRQCDQAANVALQTARDYAVTLTSSDPSSVDPNITAILAGATGDFKDRYTKSSARLRKLMIDNEVTTRGTVLDSAIKSATTDRVEVLLVVRQTVSNSAVSRPGTDLTPVGITMTKVNGAWLASDVEVFGVQP</sequence>
<keyword evidence="2" id="KW-0472">Membrane</keyword>
<keyword evidence="4" id="KW-1185">Reference proteome</keyword>
<organism evidence="3 4">
    <name type="scientific">Mycolicibacillus koreensis</name>
    <dbReference type="NCBI Taxonomy" id="1069220"/>
    <lineage>
        <taxon>Bacteria</taxon>
        <taxon>Bacillati</taxon>
        <taxon>Actinomycetota</taxon>
        <taxon>Actinomycetes</taxon>
        <taxon>Mycobacteriales</taxon>
        <taxon>Mycobacteriaceae</taxon>
        <taxon>Mycolicibacillus</taxon>
    </lineage>
</organism>
<comment type="subcellular location">
    <subcellularLocation>
        <location evidence="1">Membrane</location>
    </subcellularLocation>
</comment>
<evidence type="ECO:0000256" key="1">
    <source>
        <dbReference type="ARBA" id="ARBA00004370"/>
    </source>
</evidence>
<dbReference type="EMBL" id="NCXO01000011">
    <property type="protein sequence ID" value="OSC34290.1"/>
    <property type="molecule type" value="Genomic_DNA"/>
</dbReference>
<evidence type="ECO:0000256" key="2">
    <source>
        <dbReference type="ARBA" id="ARBA00023136"/>
    </source>
</evidence>
<evidence type="ECO:0000313" key="3">
    <source>
        <dbReference type="EMBL" id="OSC34290.1"/>
    </source>
</evidence>
<comment type="caution">
    <text evidence="3">The sequence shown here is derived from an EMBL/GenBank/DDBJ whole genome shotgun (WGS) entry which is preliminary data.</text>
</comment>
<reference evidence="3 4" key="1">
    <citation type="submission" date="2017-04" db="EMBL/GenBank/DDBJ databases">
        <title>The new phylogeny of genus Mycobacterium.</title>
        <authorList>
            <person name="Tortoli E."/>
            <person name="Trovato A."/>
            <person name="Cirillo D.M."/>
        </authorList>
    </citation>
    <scope>NUCLEOTIDE SEQUENCE [LARGE SCALE GENOMIC DNA]</scope>
    <source>
        <strain evidence="3 4">KCTC 19819</strain>
    </source>
</reference>
<protein>
    <submittedName>
        <fullName evidence="3">Uncharacterized protein</fullName>
    </submittedName>
</protein>
<dbReference type="RefSeq" id="WP_069391869.1">
    <property type="nucleotide sequence ID" value="NZ_AP022594.1"/>
</dbReference>